<dbReference type="EMBL" id="MU167223">
    <property type="protein sequence ID" value="KAG0149972.1"/>
    <property type="molecule type" value="Genomic_DNA"/>
</dbReference>
<protein>
    <submittedName>
        <fullName evidence="1">Uncharacterized protein</fullName>
    </submittedName>
</protein>
<sequence length="84" mass="9114">MAGCAHPGLQVLHVLGNTACLIAGKLDREAESNLDPYTSFRSPLIQRKIAHAGLSQDPSTHGTWLHTQAIGVLLMDRDMEPQDP</sequence>
<reference evidence="1" key="1">
    <citation type="submission" date="2013-11" db="EMBL/GenBank/DDBJ databases">
        <title>Genome sequence of the fusiform rust pathogen reveals effectors for host alternation and coevolution with pine.</title>
        <authorList>
            <consortium name="DOE Joint Genome Institute"/>
            <person name="Smith K."/>
            <person name="Pendleton A."/>
            <person name="Kubisiak T."/>
            <person name="Anderson C."/>
            <person name="Salamov A."/>
            <person name="Aerts A."/>
            <person name="Riley R."/>
            <person name="Clum A."/>
            <person name="Lindquist E."/>
            <person name="Ence D."/>
            <person name="Campbell M."/>
            <person name="Kronenberg Z."/>
            <person name="Feau N."/>
            <person name="Dhillon B."/>
            <person name="Hamelin R."/>
            <person name="Burleigh J."/>
            <person name="Smith J."/>
            <person name="Yandell M."/>
            <person name="Nelson C."/>
            <person name="Grigoriev I."/>
            <person name="Davis J."/>
        </authorList>
    </citation>
    <scope>NUCLEOTIDE SEQUENCE</scope>
    <source>
        <strain evidence="1">G11</strain>
    </source>
</reference>
<evidence type="ECO:0000313" key="2">
    <source>
        <dbReference type="Proteomes" id="UP000886653"/>
    </source>
</evidence>
<accession>A0A9P6NTA6</accession>
<name>A0A9P6NTA6_9BASI</name>
<comment type="caution">
    <text evidence="1">The sequence shown here is derived from an EMBL/GenBank/DDBJ whole genome shotgun (WGS) entry which is preliminary data.</text>
</comment>
<dbReference type="Proteomes" id="UP000886653">
    <property type="component" value="Unassembled WGS sequence"/>
</dbReference>
<organism evidence="1 2">
    <name type="scientific">Cronartium quercuum f. sp. fusiforme G11</name>
    <dbReference type="NCBI Taxonomy" id="708437"/>
    <lineage>
        <taxon>Eukaryota</taxon>
        <taxon>Fungi</taxon>
        <taxon>Dikarya</taxon>
        <taxon>Basidiomycota</taxon>
        <taxon>Pucciniomycotina</taxon>
        <taxon>Pucciniomycetes</taxon>
        <taxon>Pucciniales</taxon>
        <taxon>Coleosporiaceae</taxon>
        <taxon>Cronartium</taxon>
    </lineage>
</organism>
<evidence type="ECO:0000313" key="1">
    <source>
        <dbReference type="EMBL" id="KAG0149972.1"/>
    </source>
</evidence>
<proteinExistence type="predicted"/>
<dbReference type="AlphaFoldDB" id="A0A9P6NTA6"/>
<keyword evidence="2" id="KW-1185">Reference proteome</keyword>
<gene>
    <name evidence="1" type="ORF">CROQUDRAFT_88520</name>
</gene>